<dbReference type="Proteomes" id="UP000297385">
    <property type="component" value="Unassembled WGS sequence"/>
</dbReference>
<proteinExistence type="predicted"/>
<gene>
    <name evidence="1" type="ORF">E2553_35095</name>
</gene>
<evidence type="ECO:0000313" key="2">
    <source>
        <dbReference type="Proteomes" id="UP000297385"/>
    </source>
</evidence>
<dbReference type="RefSeq" id="WP_134465150.1">
    <property type="nucleotide sequence ID" value="NZ_JBHMFL010000064.1"/>
</dbReference>
<evidence type="ECO:0000313" key="1">
    <source>
        <dbReference type="EMBL" id="TFE41869.1"/>
    </source>
</evidence>
<dbReference type="AlphaFoldDB" id="A0A4Y8MWN0"/>
<reference evidence="1 2" key="1">
    <citation type="submission" date="2019-03" db="EMBL/GenBank/DDBJ databases">
        <title>Complete Genome Sequence of Paraburkholderia dipogonis ICMP 19430T, a Nitrogen-fixing Symbiont of the South African Invasive Legume Dipogon lignosus in New Zealand.</title>
        <authorList>
            <person name="De Meyer S.E."/>
        </authorList>
    </citation>
    <scope>NUCLEOTIDE SEQUENCE [LARGE SCALE GENOMIC DNA]</scope>
    <source>
        <strain evidence="1 2">ICMP 19430</strain>
    </source>
</reference>
<accession>A0A4Y8MWN0</accession>
<dbReference type="GeneID" id="97308543"/>
<dbReference type="EMBL" id="SNVI01000002">
    <property type="protein sequence ID" value="TFE41869.1"/>
    <property type="molecule type" value="Genomic_DNA"/>
</dbReference>
<comment type="caution">
    <text evidence="1">The sequence shown here is derived from an EMBL/GenBank/DDBJ whole genome shotgun (WGS) entry which is preliminary data.</text>
</comment>
<protein>
    <submittedName>
        <fullName evidence="1">Uncharacterized protein</fullName>
    </submittedName>
</protein>
<name>A0A4Y8MWN0_9BURK</name>
<organism evidence="1 2">
    <name type="scientific">Paraburkholderia dipogonis</name>
    <dbReference type="NCBI Taxonomy" id="1211383"/>
    <lineage>
        <taxon>Bacteria</taxon>
        <taxon>Pseudomonadati</taxon>
        <taxon>Pseudomonadota</taxon>
        <taxon>Betaproteobacteria</taxon>
        <taxon>Burkholderiales</taxon>
        <taxon>Burkholderiaceae</taxon>
        <taxon>Paraburkholderia</taxon>
    </lineage>
</organism>
<sequence>MNNEQIQFFGTSLEQSSGPMLGTASTTQAQVELIAEAELAKLAIPLHLHPSRVLPSHFTEAIERAFVPATRFWFHVDAERFVAALQNQDPAYMGALVLSWEQWGCGSFHEDLINSIRTKQFDEFCALWLASQSQGLASNDDEEVYNLLHSHLRSAGESTHLRYLELDGVKAIRYIREKMESMTV</sequence>